<dbReference type="RefSeq" id="WP_076562346.1">
    <property type="nucleotide sequence ID" value="NZ_CP033929.1"/>
</dbReference>
<dbReference type="Gene3D" id="3.40.50.300">
    <property type="entry name" value="P-loop containing nucleotide triphosphate hydrolases"/>
    <property type="match status" value="1"/>
</dbReference>
<dbReference type="KEGG" id="cil:EG358_07260"/>
<dbReference type="EMBL" id="UFVS01000001">
    <property type="protein sequence ID" value="SUX43515.1"/>
    <property type="molecule type" value="Genomic_DNA"/>
</dbReference>
<protein>
    <submittedName>
        <fullName evidence="3">Phage terminase, large subunit, PBSX family</fullName>
    </submittedName>
</protein>
<evidence type="ECO:0000259" key="1">
    <source>
        <dbReference type="Pfam" id="PF04466"/>
    </source>
</evidence>
<reference evidence="2 4" key="1">
    <citation type="submission" date="2017-01" db="EMBL/GenBank/DDBJ databases">
        <authorList>
            <person name="Varghese N."/>
            <person name="Submissions S."/>
        </authorList>
    </citation>
    <scope>NUCLEOTIDE SEQUENCE [LARGE SCALE GENOMIC DNA]</scope>
    <source>
        <strain evidence="2 4">ATCC 27950</strain>
    </source>
</reference>
<feature type="domain" description="Phage terminase large subunit N-terminal" evidence="1">
    <location>
        <begin position="71"/>
        <end position="223"/>
    </location>
</feature>
<dbReference type="EMBL" id="FTMF01000015">
    <property type="protein sequence ID" value="SIR24216.1"/>
    <property type="molecule type" value="Genomic_DNA"/>
</dbReference>
<evidence type="ECO:0000313" key="2">
    <source>
        <dbReference type="EMBL" id="SIR24216.1"/>
    </source>
</evidence>
<dbReference type="Gene3D" id="3.30.420.280">
    <property type="match status" value="1"/>
</dbReference>
<evidence type="ECO:0000313" key="5">
    <source>
        <dbReference type="Proteomes" id="UP000255231"/>
    </source>
</evidence>
<gene>
    <name evidence="3" type="ORF">NCTC13560_02061</name>
    <name evidence="2" type="ORF">SAMN05421682_11590</name>
</gene>
<dbReference type="Proteomes" id="UP000185725">
    <property type="component" value="Unassembled WGS sequence"/>
</dbReference>
<dbReference type="InterPro" id="IPR035412">
    <property type="entry name" value="Terminase_L_N"/>
</dbReference>
<keyword evidence="4" id="KW-1185">Reference proteome</keyword>
<dbReference type="GeneID" id="303673492"/>
<accession>A0A381FAG1</accession>
<reference evidence="3 5" key="2">
    <citation type="submission" date="2018-06" db="EMBL/GenBank/DDBJ databases">
        <authorList>
            <consortium name="Pathogen Informatics"/>
            <person name="Doyle S."/>
        </authorList>
    </citation>
    <scope>NUCLEOTIDE SEQUENCE [LARGE SCALE GENOMIC DNA]</scope>
    <source>
        <strain evidence="3 5">NCTC13560</strain>
    </source>
</reference>
<dbReference type="InterPro" id="IPR027417">
    <property type="entry name" value="P-loop_NTPase"/>
</dbReference>
<dbReference type="OrthoDB" id="9768556at2"/>
<dbReference type="AlphaFoldDB" id="A0A381FAG1"/>
<name>A0A381FAG1_9FLAO</name>
<sequence length="475" mass="55510">MSLTDSEIILLEQLLKEEEVDELFSRLTEFNDKTNPNYKILFEAINHQKWGFDEKNRPKLLYGFAGVALEGSSRSGKTWSGVDIIIWLATDKHKDEGCTINIYRETYNEFKTTLYDDFKRRLDDFGLHNPFHLAKEVPSFRIGKTTVHFLGDGKHGGGCDYAFFNEAMMIRNEVFDQVEMRCRKFWWMDYNPSFTEHWVFDKVLSRDNVAFLRTTFLDNLNFIAPNEYTKIMSYEPWLPGSYEVTEDGVYYNYEAITETNQPPIHPTNVIQGTADEFMWKVYGLGLRGAMKGVIFPSVTWIDSFPEEYKIYCNDFGFTSDPNALNGYYEDENNIYIEPLLYESIETADILGSCLEKLDVSTNDLVICDSSDKHVSEKNGTVQMVTDLIDLGWNAMKVSKTKSVTYHLLSMKKKKIHIVKNHLYKKVKKEVENYKWREINGIMINQPIDKFNHFWDAARYGHMAWNSNQELETDWN</sequence>
<evidence type="ECO:0000313" key="4">
    <source>
        <dbReference type="Proteomes" id="UP000185725"/>
    </source>
</evidence>
<evidence type="ECO:0000313" key="3">
    <source>
        <dbReference type="EMBL" id="SUX43515.1"/>
    </source>
</evidence>
<organism evidence="3 5">
    <name type="scientific">Chryseobacterium indoltheticum</name>
    <dbReference type="NCBI Taxonomy" id="254"/>
    <lineage>
        <taxon>Bacteria</taxon>
        <taxon>Pseudomonadati</taxon>
        <taxon>Bacteroidota</taxon>
        <taxon>Flavobacteriia</taxon>
        <taxon>Flavobacteriales</taxon>
        <taxon>Weeksellaceae</taxon>
        <taxon>Chryseobacterium group</taxon>
        <taxon>Chryseobacterium</taxon>
    </lineage>
</organism>
<dbReference type="Proteomes" id="UP000255231">
    <property type="component" value="Unassembled WGS sequence"/>
</dbReference>
<dbReference type="Pfam" id="PF04466">
    <property type="entry name" value="Terminase_3"/>
    <property type="match status" value="1"/>
</dbReference>
<proteinExistence type="predicted"/>